<comment type="caution">
    <text evidence="2">The sequence shown here is derived from an EMBL/GenBank/DDBJ whole genome shotgun (WGS) entry which is preliminary data.</text>
</comment>
<sequence length="597" mass="67567">MRLLHTTTLDLNEFVDDIPPYAILSHTWENDEISLQDLSTTAGRSKKGFKKIEACCAQARHDGYDWAWLDMCCIDKTSSAELSEAINSMFRWYRQARVCYVYLSDLPSQYPGNVDRRQFHNVKWFTRGWTLQELIAPRAIEFYDQNWEEIGTKVSLLDLLHDKTGIRRDILDGTTVHTAISSGERMSWASKRKTTRQEDLAYCLLGIFGIHMPLLYGEGPQAFIRLQHEILRTSEDLSILLWTGLSRQAVACGVLAPAPDAFANIKMVDLQGHRVGFLVTWRWQYVTILPPWSSDNSTGPRVSPNMPPTITSRGLHVQLPRTMVDGGRRCLLWPKCMILERIDGASSDRGSLDGFLCIELQNGATNTNVPVSRLSSPYIYYIPCTKMRFDTRLPMYLTISHQQVDDDFRGLDVFTVSLEDNDPLRIGICRSTIPPGTFPGLGPVDDGIDFFRLPESHAHQVVLQCSVTHWESPRLYSSKATVAVKEITGEDRLGCFINTNDDAQASIWEMISSHSTGLDDAISQDDPRTEDEARRWSSVSQLVGAGPWSDRCAKKLPGDQYVLMAAIKMSRRLPVLVLRIKALSGRQQWSSDHGRRH</sequence>
<evidence type="ECO:0000313" key="3">
    <source>
        <dbReference type="Proteomes" id="UP001281614"/>
    </source>
</evidence>
<dbReference type="Pfam" id="PF06985">
    <property type="entry name" value="HET"/>
    <property type="match status" value="1"/>
</dbReference>
<feature type="domain" description="Heterokaryon incompatibility" evidence="1">
    <location>
        <begin position="21"/>
        <end position="106"/>
    </location>
</feature>
<gene>
    <name evidence="2" type="ORF">CKAH01_13092</name>
</gene>
<evidence type="ECO:0000313" key="2">
    <source>
        <dbReference type="EMBL" id="KAK2774758.1"/>
    </source>
</evidence>
<dbReference type="InterPro" id="IPR010730">
    <property type="entry name" value="HET"/>
</dbReference>
<dbReference type="EMBL" id="VYYT01000043">
    <property type="protein sequence ID" value="KAK2774758.1"/>
    <property type="molecule type" value="Genomic_DNA"/>
</dbReference>
<dbReference type="Proteomes" id="UP001281614">
    <property type="component" value="Unassembled WGS sequence"/>
</dbReference>
<proteinExistence type="predicted"/>
<dbReference type="PANTHER" id="PTHR10622:SF10">
    <property type="entry name" value="HET DOMAIN-CONTAINING PROTEIN"/>
    <property type="match status" value="1"/>
</dbReference>
<evidence type="ECO:0000259" key="1">
    <source>
        <dbReference type="Pfam" id="PF06985"/>
    </source>
</evidence>
<dbReference type="AlphaFoldDB" id="A0AAE0DC22"/>
<dbReference type="PANTHER" id="PTHR10622">
    <property type="entry name" value="HET DOMAIN-CONTAINING PROTEIN"/>
    <property type="match status" value="1"/>
</dbReference>
<reference evidence="2" key="1">
    <citation type="submission" date="2023-02" db="EMBL/GenBank/DDBJ databases">
        <title>Colletotrichum kahawae CIFC_Que2 genome sequencing and assembly.</title>
        <authorList>
            <person name="Baroncelli R."/>
        </authorList>
    </citation>
    <scope>NUCLEOTIDE SEQUENCE</scope>
    <source>
        <strain evidence="2">CIFC_Que2</strain>
    </source>
</reference>
<protein>
    <submittedName>
        <fullName evidence="2">Het domain protein</fullName>
    </submittedName>
</protein>
<name>A0AAE0DC22_COLKA</name>
<organism evidence="2 3">
    <name type="scientific">Colletotrichum kahawae</name>
    <name type="common">Coffee berry disease fungus</name>
    <dbReference type="NCBI Taxonomy" id="34407"/>
    <lineage>
        <taxon>Eukaryota</taxon>
        <taxon>Fungi</taxon>
        <taxon>Dikarya</taxon>
        <taxon>Ascomycota</taxon>
        <taxon>Pezizomycotina</taxon>
        <taxon>Sordariomycetes</taxon>
        <taxon>Hypocreomycetidae</taxon>
        <taxon>Glomerellales</taxon>
        <taxon>Glomerellaceae</taxon>
        <taxon>Colletotrichum</taxon>
        <taxon>Colletotrichum gloeosporioides species complex</taxon>
    </lineage>
</organism>
<accession>A0AAE0DC22</accession>
<keyword evidence="3" id="KW-1185">Reference proteome</keyword>